<reference evidence="2" key="1">
    <citation type="journal article" date="2014" name="Int. J. Syst. Evol. Microbiol.">
        <title>Complete genome sequence of Corynebacterium casei LMG S-19264T (=DSM 44701T), isolated from a smear-ripened cheese.</title>
        <authorList>
            <consortium name="US DOE Joint Genome Institute (JGI-PGF)"/>
            <person name="Walter F."/>
            <person name="Albersmeier A."/>
            <person name="Kalinowski J."/>
            <person name="Ruckert C."/>
        </authorList>
    </citation>
    <scope>NUCLEOTIDE SEQUENCE</scope>
    <source>
        <strain evidence="2">CGMCC 1.16548</strain>
    </source>
</reference>
<reference evidence="2" key="2">
    <citation type="submission" date="2020-09" db="EMBL/GenBank/DDBJ databases">
        <authorList>
            <person name="Sun Q."/>
            <person name="Zhou Y."/>
        </authorList>
    </citation>
    <scope>NUCLEOTIDE SEQUENCE</scope>
    <source>
        <strain evidence="2">CGMCC 1.16548</strain>
    </source>
</reference>
<evidence type="ECO:0000313" key="2">
    <source>
        <dbReference type="EMBL" id="GHF14570.1"/>
    </source>
</evidence>
<dbReference type="Proteomes" id="UP000617531">
    <property type="component" value="Unassembled WGS sequence"/>
</dbReference>
<sequence length="294" mass="29784">MKRTIFLGVVFTTVMVLVLPFVGGGGPSFLAPANAATTAVSAASGLNAATAPTTATSPVVATTITTDTTPTVLAAAAQAINVAVSAEATLTVDSEHFAQKPVPKPLPPVTAAGRASGTEERRAVLAAQGLSCPGNVGGSTGGAPGRVSGGGVQGTTSDDLASFAAAYNAIRVANCLYPVPMANIRYDSCMEDRLFWMAEDPSTDPASAWGHIGSQRSDGVPSYGCDGNLAGGSGNSGATVAQKWWNSTSHRNSLYRPSITGPVNGVCIYFAMTHGGVPNEPYSFTRAAARWGGC</sequence>
<name>A0A8J3LZV4_9MICO</name>
<evidence type="ECO:0000313" key="3">
    <source>
        <dbReference type="Proteomes" id="UP000617531"/>
    </source>
</evidence>
<proteinExistence type="predicted"/>
<gene>
    <name evidence="2" type="ORF">GCM10011600_14390</name>
</gene>
<organism evidence="2 3">
    <name type="scientific">Pseudolysinimonas yzui</name>
    <dbReference type="NCBI Taxonomy" id="2708254"/>
    <lineage>
        <taxon>Bacteria</taxon>
        <taxon>Bacillati</taxon>
        <taxon>Actinomycetota</taxon>
        <taxon>Actinomycetes</taxon>
        <taxon>Micrococcales</taxon>
        <taxon>Microbacteriaceae</taxon>
        <taxon>Pseudolysinimonas</taxon>
    </lineage>
</organism>
<dbReference type="RefSeq" id="WP_191282788.1">
    <property type="nucleotide sequence ID" value="NZ_BNAI01000002.1"/>
</dbReference>
<dbReference type="EMBL" id="BNAI01000002">
    <property type="protein sequence ID" value="GHF14570.1"/>
    <property type="molecule type" value="Genomic_DNA"/>
</dbReference>
<protein>
    <submittedName>
        <fullName evidence="2">Uncharacterized protein</fullName>
    </submittedName>
</protein>
<accession>A0A8J3LZV4</accession>
<dbReference type="AlphaFoldDB" id="A0A8J3LZV4"/>
<keyword evidence="3" id="KW-1185">Reference proteome</keyword>
<feature type="region of interest" description="Disordered" evidence="1">
    <location>
        <begin position="99"/>
        <end position="120"/>
    </location>
</feature>
<comment type="caution">
    <text evidence="2">The sequence shown here is derived from an EMBL/GenBank/DDBJ whole genome shotgun (WGS) entry which is preliminary data.</text>
</comment>
<evidence type="ECO:0000256" key="1">
    <source>
        <dbReference type="SAM" id="MobiDB-lite"/>
    </source>
</evidence>